<dbReference type="AlphaFoldDB" id="A0A7C3KI83"/>
<dbReference type="EMBL" id="DSRU01000361">
    <property type="protein sequence ID" value="HFN01031.1"/>
    <property type="molecule type" value="Genomic_DNA"/>
</dbReference>
<organism evidence="2">
    <name type="scientific">Oscillatoriales cyanobacterium SpSt-418</name>
    <dbReference type="NCBI Taxonomy" id="2282169"/>
    <lineage>
        <taxon>Bacteria</taxon>
        <taxon>Bacillati</taxon>
        <taxon>Cyanobacteriota</taxon>
        <taxon>Cyanophyceae</taxon>
        <taxon>Oscillatoriophycideae</taxon>
        <taxon>Oscillatoriales</taxon>
    </lineage>
</organism>
<evidence type="ECO:0000313" key="2">
    <source>
        <dbReference type="EMBL" id="HFN01031.1"/>
    </source>
</evidence>
<protein>
    <submittedName>
        <fullName evidence="2">DUF4168 domain-containing protein</fullName>
    </submittedName>
</protein>
<accession>A0A7C3KI83</accession>
<sequence>MVRFASLLTFPTPQKILRHTLIASLMLAGLTTADVALSQKSPFSVWVSVAQAQTPAQINEYARVAFEIEQMRRKNYAQAKRIMGGNVPEDVCRQQDIPSAVKGICDDFTRRAADIIKRSALTPAQFNDITRRRDRDPELERKIQQEILRLQKAG</sequence>
<feature type="domain" description="DUF4168" evidence="1">
    <location>
        <begin position="55"/>
        <end position="143"/>
    </location>
</feature>
<gene>
    <name evidence="2" type="ORF">ENR64_25400</name>
</gene>
<dbReference type="InterPro" id="IPR025433">
    <property type="entry name" value="DUF4168"/>
</dbReference>
<dbReference type="Pfam" id="PF13767">
    <property type="entry name" value="DUF4168"/>
    <property type="match status" value="1"/>
</dbReference>
<evidence type="ECO:0000259" key="1">
    <source>
        <dbReference type="Pfam" id="PF13767"/>
    </source>
</evidence>
<name>A0A7C3KI83_9CYAN</name>
<comment type="caution">
    <text evidence="2">The sequence shown here is derived from an EMBL/GenBank/DDBJ whole genome shotgun (WGS) entry which is preliminary data.</text>
</comment>
<reference evidence="2" key="1">
    <citation type="journal article" date="2020" name="mSystems">
        <title>Genome- and Community-Level Interaction Insights into Carbon Utilization and Element Cycling Functions of Hydrothermarchaeota in Hydrothermal Sediment.</title>
        <authorList>
            <person name="Zhou Z."/>
            <person name="Liu Y."/>
            <person name="Xu W."/>
            <person name="Pan J."/>
            <person name="Luo Z.H."/>
            <person name="Li M."/>
        </authorList>
    </citation>
    <scope>NUCLEOTIDE SEQUENCE [LARGE SCALE GENOMIC DNA]</scope>
    <source>
        <strain evidence="2">SpSt-418</strain>
    </source>
</reference>
<proteinExistence type="predicted"/>